<dbReference type="SUPFAM" id="SSF55920">
    <property type="entry name" value="Creatinase/aminopeptidase"/>
    <property type="match status" value="1"/>
</dbReference>
<comment type="similarity">
    <text evidence="3 13">Belongs to the peptidase M24B family.</text>
</comment>
<evidence type="ECO:0000256" key="8">
    <source>
        <dbReference type="ARBA" id="ARBA00023049"/>
    </source>
</evidence>
<dbReference type="InterPro" id="IPR007865">
    <property type="entry name" value="Aminopep_P_N"/>
</dbReference>
<dbReference type="InterPro" id="IPR000994">
    <property type="entry name" value="Pept_M24"/>
</dbReference>
<organism evidence="15 16">
    <name type="scientific">Snodgrassella alvi</name>
    <dbReference type="NCBI Taxonomy" id="1196083"/>
    <lineage>
        <taxon>Bacteria</taxon>
        <taxon>Pseudomonadati</taxon>
        <taxon>Pseudomonadota</taxon>
        <taxon>Betaproteobacteria</taxon>
        <taxon>Neisseriales</taxon>
        <taxon>Neisseriaceae</taxon>
        <taxon>Snodgrassella</taxon>
    </lineage>
</organism>
<evidence type="ECO:0000256" key="12">
    <source>
        <dbReference type="ARBA" id="ARBA00081411"/>
    </source>
</evidence>
<protein>
    <recommendedName>
        <fullName evidence="10">Xaa-Pro aminopeptidase</fullName>
        <ecNumber evidence="4">3.4.11.9</ecNumber>
    </recommendedName>
    <alternativeName>
        <fullName evidence="11">Aminopeptidase P II</fullName>
    </alternativeName>
    <alternativeName>
        <fullName evidence="12">X-Pro aminopeptidase</fullName>
    </alternativeName>
</protein>
<evidence type="ECO:0000256" key="6">
    <source>
        <dbReference type="ARBA" id="ARBA00022723"/>
    </source>
</evidence>
<keyword evidence="7" id="KW-0378">Hydrolase</keyword>
<evidence type="ECO:0000313" key="16">
    <source>
        <dbReference type="Proteomes" id="UP000231293"/>
    </source>
</evidence>
<evidence type="ECO:0000259" key="14">
    <source>
        <dbReference type="SMART" id="SM01011"/>
    </source>
</evidence>
<dbReference type="Gene3D" id="3.90.230.10">
    <property type="entry name" value="Creatinase/methionine aminopeptidase superfamily"/>
    <property type="match status" value="1"/>
</dbReference>
<evidence type="ECO:0000256" key="5">
    <source>
        <dbReference type="ARBA" id="ARBA00022670"/>
    </source>
</evidence>
<keyword evidence="6 13" id="KW-0479">Metal-binding</keyword>
<feature type="domain" description="Aminopeptidase P N-terminal" evidence="14">
    <location>
        <begin position="3"/>
        <end position="135"/>
    </location>
</feature>
<dbReference type="Pfam" id="PF00557">
    <property type="entry name" value="Peptidase_M24"/>
    <property type="match status" value="1"/>
</dbReference>
<dbReference type="RefSeq" id="WP_100113676.1">
    <property type="nucleotide sequence ID" value="NZ_MDVB01000066.1"/>
</dbReference>
<evidence type="ECO:0000256" key="7">
    <source>
        <dbReference type="ARBA" id="ARBA00022801"/>
    </source>
</evidence>
<dbReference type="InterPro" id="IPR052433">
    <property type="entry name" value="X-Pro_dipept-like"/>
</dbReference>
<accession>A0A2N9WTN1</accession>
<comment type="cofactor">
    <cofactor evidence="2">
        <name>Mn(2+)</name>
        <dbReference type="ChEBI" id="CHEBI:29035"/>
    </cofactor>
</comment>
<evidence type="ECO:0000256" key="10">
    <source>
        <dbReference type="ARBA" id="ARBA00069363"/>
    </source>
</evidence>
<comment type="catalytic activity">
    <reaction evidence="1">
        <text>Release of any N-terminal amino acid, including proline, that is linked to proline, even from a dipeptide or tripeptide.</text>
        <dbReference type="EC" id="3.4.11.9"/>
    </reaction>
</comment>
<dbReference type="EMBL" id="MDVB01000066">
    <property type="protein sequence ID" value="PIT14993.1"/>
    <property type="molecule type" value="Genomic_DNA"/>
</dbReference>
<dbReference type="SUPFAM" id="SSF53092">
    <property type="entry name" value="Creatinase/prolidase N-terminal domain"/>
    <property type="match status" value="1"/>
</dbReference>
<evidence type="ECO:0000256" key="9">
    <source>
        <dbReference type="ARBA" id="ARBA00023211"/>
    </source>
</evidence>
<dbReference type="GO" id="GO:0030145">
    <property type="term" value="F:manganese ion binding"/>
    <property type="evidence" value="ECO:0007669"/>
    <property type="project" value="InterPro"/>
</dbReference>
<dbReference type="InterPro" id="IPR029149">
    <property type="entry name" value="Creatin/AminoP/Spt16_N"/>
</dbReference>
<evidence type="ECO:0000256" key="11">
    <source>
        <dbReference type="ARBA" id="ARBA00075356"/>
    </source>
</evidence>
<dbReference type="EC" id="3.4.11.9" evidence="4"/>
<sequence length="440" mass="49692">MDIDITVYQQRRQQVLEQIGEDGIAILFAAPEQRRSNDTEYPFRQDSYFHYLTGFPETGAALILNGREHSATLLCRNKDPKQEIWNGFRYGHTAAREIFAFDATDDISQWPTYLRNALPGHRRLFALWGLYPENDPKLIELWYEVARIANYRSANGSTLAPDSMVNLATILDPMRLIKDQHEQALMRTAAEISAQAHIRAMQTTRPGQYEYQIEAEILHEFMQRGARYPAYNSIVASGKNACCLHYVSNNCQLQHNELLMIDAGAEYQMYAGDISRTFPISGRFNSAQKDIYDIVLATNQASIAATVKQANWQTISATAISMLTQGLIDLRILHGSLEQNIETKAYRHFYMHGLGHWLGLDVHDVGGRFNENEQPILLQPGMVTTVEPGLYISAADDIPAAFHNIGIRIEDNVLVTETGNEVLTASVPKTTTEIETLMQH</sequence>
<dbReference type="GO" id="GO:0070006">
    <property type="term" value="F:metalloaminopeptidase activity"/>
    <property type="evidence" value="ECO:0007669"/>
    <property type="project" value="InterPro"/>
</dbReference>
<proteinExistence type="inferred from homology"/>
<dbReference type="Pfam" id="PF05195">
    <property type="entry name" value="AMP_N"/>
    <property type="match status" value="1"/>
</dbReference>
<dbReference type="Proteomes" id="UP000231293">
    <property type="component" value="Unassembled WGS sequence"/>
</dbReference>
<dbReference type="PANTHER" id="PTHR43226:SF4">
    <property type="entry name" value="XAA-PRO AMINOPEPTIDASE 3"/>
    <property type="match status" value="1"/>
</dbReference>
<dbReference type="PROSITE" id="PS00491">
    <property type="entry name" value="PROLINE_PEPTIDASE"/>
    <property type="match status" value="1"/>
</dbReference>
<evidence type="ECO:0000256" key="1">
    <source>
        <dbReference type="ARBA" id="ARBA00001424"/>
    </source>
</evidence>
<evidence type="ECO:0000256" key="13">
    <source>
        <dbReference type="RuleBase" id="RU000590"/>
    </source>
</evidence>
<dbReference type="GO" id="GO:0006508">
    <property type="term" value="P:proteolysis"/>
    <property type="evidence" value="ECO:0007669"/>
    <property type="project" value="UniProtKB-KW"/>
</dbReference>
<comment type="caution">
    <text evidence="15">The sequence shown here is derived from an EMBL/GenBank/DDBJ whole genome shotgun (WGS) entry which is preliminary data.</text>
</comment>
<keyword evidence="9" id="KW-0464">Manganese</keyword>
<evidence type="ECO:0000313" key="15">
    <source>
        <dbReference type="EMBL" id="PIT14993.1"/>
    </source>
</evidence>
<reference evidence="15 16" key="1">
    <citation type="journal article" date="2017" name="MBio">
        <title>Type VI secretion-mediated competition in the bee gut microbiome.</title>
        <authorList>
            <person name="Steele M.I."/>
            <person name="Kwong W.K."/>
            <person name="Powell J.E."/>
            <person name="Whiteley M."/>
            <person name="Moran N.A."/>
        </authorList>
    </citation>
    <scope>NUCLEOTIDE SEQUENCE [LARGE SCALE GENOMIC DNA]</scope>
    <source>
        <strain evidence="15 16">App2-2</strain>
    </source>
</reference>
<evidence type="ECO:0000256" key="2">
    <source>
        <dbReference type="ARBA" id="ARBA00001936"/>
    </source>
</evidence>
<keyword evidence="8" id="KW-0482">Metalloprotease</keyword>
<dbReference type="AlphaFoldDB" id="A0A2N9WTN1"/>
<dbReference type="CDD" id="cd01087">
    <property type="entry name" value="Prolidase"/>
    <property type="match status" value="1"/>
</dbReference>
<dbReference type="Gene3D" id="3.40.350.10">
    <property type="entry name" value="Creatinase/prolidase N-terminal domain"/>
    <property type="match status" value="1"/>
</dbReference>
<dbReference type="SMART" id="SM01011">
    <property type="entry name" value="AMP_N"/>
    <property type="match status" value="1"/>
</dbReference>
<keyword evidence="5" id="KW-0645">Protease</keyword>
<dbReference type="PANTHER" id="PTHR43226">
    <property type="entry name" value="XAA-PRO AMINOPEPTIDASE 3"/>
    <property type="match status" value="1"/>
</dbReference>
<dbReference type="FunFam" id="3.90.230.10:FF:000002">
    <property type="entry name" value="Xaa-Pro aminopeptidase 3"/>
    <property type="match status" value="1"/>
</dbReference>
<dbReference type="InterPro" id="IPR001131">
    <property type="entry name" value="Peptidase_M24B_aminopep-P_CS"/>
</dbReference>
<dbReference type="GO" id="GO:0005829">
    <property type="term" value="C:cytosol"/>
    <property type="evidence" value="ECO:0007669"/>
    <property type="project" value="TreeGrafter"/>
</dbReference>
<evidence type="ECO:0000256" key="3">
    <source>
        <dbReference type="ARBA" id="ARBA00008766"/>
    </source>
</evidence>
<gene>
    <name evidence="15" type="ORF">BGI32_06465</name>
</gene>
<dbReference type="InterPro" id="IPR036005">
    <property type="entry name" value="Creatinase/aminopeptidase-like"/>
</dbReference>
<name>A0A2N9WTN1_9NEIS</name>
<evidence type="ECO:0000256" key="4">
    <source>
        <dbReference type="ARBA" id="ARBA00012574"/>
    </source>
</evidence>